<reference evidence="3 4" key="1">
    <citation type="journal article" date="2012" name="J. Bacteriol.">
        <title>Genome Sequence of n-Alkane-Degrading Hydrocarboniphaga effusa Strain AP103T (ATCC BAA-332T).</title>
        <authorList>
            <person name="Chang H.K."/>
            <person name="Zylstra G.J."/>
            <person name="Chae J.C."/>
        </authorList>
    </citation>
    <scope>NUCLEOTIDE SEQUENCE [LARGE SCALE GENOMIC DNA]</scope>
    <source>
        <strain evidence="3 4">AP103</strain>
    </source>
</reference>
<dbReference type="Pfam" id="PF13439">
    <property type="entry name" value="Glyco_transf_4"/>
    <property type="match status" value="1"/>
</dbReference>
<sequence>MSRTERMKIVHVETGLHLYGGAQQVAYLLAGLADRGVDNVLVCPPGAAIGQHFAGSAVKVIEVPCSGDADIGFVFRLARVLRAERPDLVHLHSRRGADVLGGLAARKAGVRAILSRRVDNPEAPWLARLKYQLFDRVICISQGIADVLLSEGVEPARVRVVRSAVDAAPWTQPESRAAFCAEFGVDSDAIIIGVVAQLIERKGHRVLFEALARRRTTQKLAIVIFGQGPLRAALEAESRSLAVPVHFAGFRRDLTRWVGCLDLLVHPALMEGLGVSLLQASAAGVPIIASRAGGMPEAVRDGLNGRLVPPGDAQHLQETLDELIAQPELRRRLADGGPRLIAEAFSVDTMVDGNLAVYRERRATP</sequence>
<keyword evidence="3" id="KW-0808">Transferase</keyword>
<comment type="caution">
    <text evidence="3">The sequence shown here is derived from an EMBL/GenBank/DDBJ whole genome shotgun (WGS) entry which is preliminary data.</text>
</comment>
<dbReference type="EMBL" id="AKGD01000002">
    <property type="protein sequence ID" value="EIT69120.1"/>
    <property type="molecule type" value="Genomic_DNA"/>
</dbReference>
<dbReference type="Gene3D" id="3.40.50.2000">
    <property type="entry name" value="Glycogen Phosphorylase B"/>
    <property type="match status" value="2"/>
</dbReference>
<dbReference type="InterPro" id="IPR028098">
    <property type="entry name" value="Glyco_trans_4-like_N"/>
</dbReference>
<keyword evidence="4" id="KW-1185">Reference proteome</keyword>
<protein>
    <submittedName>
        <fullName evidence="3">Glycosyl transferase group 1 family protein</fullName>
    </submittedName>
</protein>
<dbReference type="PANTHER" id="PTHR45947:SF3">
    <property type="entry name" value="SULFOQUINOVOSYL TRANSFERASE SQD2"/>
    <property type="match status" value="1"/>
</dbReference>
<evidence type="ECO:0000313" key="4">
    <source>
        <dbReference type="Proteomes" id="UP000003704"/>
    </source>
</evidence>
<evidence type="ECO:0000259" key="1">
    <source>
        <dbReference type="Pfam" id="PF00534"/>
    </source>
</evidence>
<gene>
    <name evidence="3" type="ORF">WQQ_27020</name>
</gene>
<dbReference type="InterPro" id="IPR001296">
    <property type="entry name" value="Glyco_trans_1"/>
</dbReference>
<dbReference type="STRING" id="1172194.WQQ_27020"/>
<dbReference type="Pfam" id="PF00534">
    <property type="entry name" value="Glycos_transf_1"/>
    <property type="match status" value="1"/>
</dbReference>
<dbReference type="AlphaFoldDB" id="I8T5D1"/>
<feature type="domain" description="Glycosyl transferase family 1" evidence="1">
    <location>
        <begin position="182"/>
        <end position="336"/>
    </location>
</feature>
<dbReference type="SUPFAM" id="SSF53756">
    <property type="entry name" value="UDP-Glycosyltransferase/glycogen phosphorylase"/>
    <property type="match status" value="1"/>
</dbReference>
<accession>I8T5D1</accession>
<dbReference type="PANTHER" id="PTHR45947">
    <property type="entry name" value="SULFOQUINOVOSYL TRANSFERASE SQD2"/>
    <property type="match status" value="1"/>
</dbReference>
<feature type="domain" description="Glycosyltransferase subfamily 4-like N-terminal" evidence="2">
    <location>
        <begin position="20"/>
        <end position="167"/>
    </location>
</feature>
<proteinExistence type="predicted"/>
<evidence type="ECO:0000313" key="3">
    <source>
        <dbReference type="EMBL" id="EIT69120.1"/>
    </source>
</evidence>
<dbReference type="Proteomes" id="UP000003704">
    <property type="component" value="Unassembled WGS sequence"/>
</dbReference>
<name>I8T5D1_9GAMM</name>
<evidence type="ECO:0000259" key="2">
    <source>
        <dbReference type="Pfam" id="PF13439"/>
    </source>
</evidence>
<dbReference type="GO" id="GO:0016757">
    <property type="term" value="F:glycosyltransferase activity"/>
    <property type="evidence" value="ECO:0007669"/>
    <property type="project" value="InterPro"/>
</dbReference>
<dbReference type="RefSeq" id="WP_007185643.1">
    <property type="nucleotide sequence ID" value="NZ_AKGD01000002.1"/>
</dbReference>
<dbReference type="InterPro" id="IPR050194">
    <property type="entry name" value="Glycosyltransferase_grp1"/>
</dbReference>
<dbReference type="PATRIC" id="fig|1172194.4.peg.2612"/>
<organism evidence="3 4">
    <name type="scientific">Hydrocarboniphaga effusa AP103</name>
    <dbReference type="NCBI Taxonomy" id="1172194"/>
    <lineage>
        <taxon>Bacteria</taxon>
        <taxon>Pseudomonadati</taxon>
        <taxon>Pseudomonadota</taxon>
        <taxon>Gammaproteobacteria</taxon>
        <taxon>Nevskiales</taxon>
        <taxon>Nevskiaceae</taxon>
        <taxon>Hydrocarboniphaga</taxon>
    </lineage>
</organism>